<sequence length="312" mass="34730">MIEQVSQGRTVQRGVIGALDLGSADGSVIPHENIIPAKVDLQYRIARMVHGYPEPIMLASSGGVGARGLAAVTLRAPDQEFTSPEGTTHRLWACTDRDEQRSLTEGLDRAPVLVADGHHRFEAALRCRREFRDRRNADRVPALLVDTDLHPLRLSAIHRWLPNLDPAWAIARLSRGASVTEWHGPARDPVPGEFMLTGKGRTWSVSAVDRGWTDQALARHPSAWRDLDTVILHHLLIDRVWASSRAGEDIRYIHDSAVEHGAPPPEGTLVLLAPPALNHVRDLAESGTRLPHKTTSFEPKPLPWQLYYRWDS</sequence>
<dbReference type="Proteomes" id="UP000598217">
    <property type="component" value="Unassembled WGS sequence"/>
</dbReference>
<evidence type="ECO:0000313" key="1">
    <source>
        <dbReference type="EMBL" id="MBE1457795.1"/>
    </source>
</evidence>
<organism evidence="1 2">
    <name type="scientific">Nocardiopsis terrae</name>
    <dbReference type="NCBI Taxonomy" id="372655"/>
    <lineage>
        <taxon>Bacteria</taxon>
        <taxon>Bacillati</taxon>
        <taxon>Actinomycetota</taxon>
        <taxon>Actinomycetes</taxon>
        <taxon>Streptosporangiales</taxon>
        <taxon>Nocardiopsidaceae</taxon>
        <taxon>Nocardiopsis</taxon>
    </lineage>
</organism>
<protein>
    <recommendedName>
        <fullName evidence="3">DUF1015 domain-containing protein</fullName>
    </recommendedName>
</protein>
<evidence type="ECO:0000313" key="2">
    <source>
        <dbReference type="Proteomes" id="UP000598217"/>
    </source>
</evidence>
<dbReference type="Pfam" id="PF06245">
    <property type="entry name" value="DUF1015"/>
    <property type="match status" value="1"/>
</dbReference>
<dbReference type="PANTHER" id="PTHR36454">
    <property type="entry name" value="LMO2823 PROTEIN"/>
    <property type="match status" value="1"/>
</dbReference>
<comment type="caution">
    <text evidence="1">The sequence shown here is derived from an EMBL/GenBank/DDBJ whole genome shotgun (WGS) entry which is preliminary data.</text>
</comment>
<accession>A0ABR9HFJ1</accession>
<proteinExistence type="predicted"/>
<dbReference type="EMBL" id="JADBDY010000001">
    <property type="protein sequence ID" value="MBE1457795.1"/>
    <property type="molecule type" value="Genomic_DNA"/>
</dbReference>
<dbReference type="PANTHER" id="PTHR36454:SF1">
    <property type="entry name" value="DUF1015 DOMAIN-CONTAINING PROTEIN"/>
    <property type="match status" value="1"/>
</dbReference>
<dbReference type="InterPro" id="IPR008323">
    <property type="entry name" value="UCP033563"/>
</dbReference>
<reference evidence="1 2" key="1">
    <citation type="submission" date="2020-10" db="EMBL/GenBank/DDBJ databases">
        <title>Sequencing the genomes of 1000 actinobacteria strains.</title>
        <authorList>
            <person name="Klenk H.-P."/>
        </authorList>
    </citation>
    <scope>NUCLEOTIDE SEQUENCE [LARGE SCALE GENOMIC DNA]</scope>
    <source>
        <strain evidence="1 2">DSM 45157</strain>
    </source>
</reference>
<gene>
    <name evidence="1" type="ORF">H4W79_002009</name>
</gene>
<evidence type="ECO:0008006" key="3">
    <source>
        <dbReference type="Google" id="ProtNLM"/>
    </source>
</evidence>
<name>A0ABR9HFJ1_9ACTN</name>
<keyword evidence="2" id="KW-1185">Reference proteome</keyword>